<keyword evidence="2" id="KW-1133">Transmembrane helix</keyword>
<accession>A0A8J4A448</accession>
<evidence type="ECO:0008006" key="5">
    <source>
        <dbReference type="Google" id="ProtNLM"/>
    </source>
</evidence>
<dbReference type="EMBL" id="BOPH01000159">
    <property type="protein sequence ID" value="GIJ75467.1"/>
    <property type="molecule type" value="Genomic_DNA"/>
</dbReference>
<feature type="transmembrane region" description="Helical" evidence="2">
    <location>
        <begin position="6"/>
        <end position="24"/>
    </location>
</feature>
<evidence type="ECO:0000313" key="4">
    <source>
        <dbReference type="Proteomes" id="UP000635606"/>
    </source>
</evidence>
<proteinExistence type="predicted"/>
<comment type="caution">
    <text evidence="3">The sequence shown here is derived from an EMBL/GenBank/DDBJ whole genome shotgun (WGS) entry which is preliminary data.</text>
</comment>
<gene>
    <name evidence="3" type="ORF">Voc01_103840</name>
</gene>
<organism evidence="3 4">
    <name type="scientific">Virgisporangium ochraceum</name>
    <dbReference type="NCBI Taxonomy" id="65505"/>
    <lineage>
        <taxon>Bacteria</taxon>
        <taxon>Bacillati</taxon>
        <taxon>Actinomycetota</taxon>
        <taxon>Actinomycetes</taxon>
        <taxon>Micromonosporales</taxon>
        <taxon>Micromonosporaceae</taxon>
        <taxon>Virgisporangium</taxon>
    </lineage>
</organism>
<sequence>MAHVADIVFAILFPVVAFTLLGVADDRLRWWPPPTRDWIVPTMFNGEQIGQLGAGDARSLDAAVARLRIAGALEYDDATGALVATGQTPDDGGTPLSAAVLAAVVREVPVHALPTDPGIRAALDEQRADLDLLLRNQGIATAWDAPDLPRSVLRREAVPQVALAVLGTVWVFLWSFRWYTDIPLALMVLLLWLVLTDWASPPRDMRPVARRAVDRVAGANQHLRPSMRPALTTYGPAAAALAVGLFGMEVLTPTDPALAATSTDTSSPDRAAAGGGGDLDIGSVDTGSGGCGSSCGGGCGGGCGGCGG</sequence>
<dbReference type="InterPro" id="IPR026467">
    <property type="entry name" value="Ser/Gly_Cys_C_dom"/>
</dbReference>
<dbReference type="AlphaFoldDB" id="A0A8J4A448"/>
<dbReference type="RefSeq" id="WP_203935228.1">
    <property type="nucleotide sequence ID" value="NZ_BOPH01000159.1"/>
</dbReference>
<name>A0A8J4A448_9ACTN</name>
<keyword evidence="2" id="KW-0472">Membrane</keyword>
<evidence type="ECO:0000313" key="3">
    <source>
        <dbReference type="EMBL" id="GIJ75467.1"/>
    </source>
</evidence>
<evidence type="ECO:0000256" key="2">
    <source>
        <dbReference type="SAM" id="Phobius"/>
    </source>
</evidence>
<dbReference type="Proteomes" id="UP000635606">
    <property type="component" value="Unassembled WGS sequence"/>
</dbReference>
<keyword evidence="4" id="KW-1185">Reference proteome</keyword>
<dbReference type="NCBIfam" id="TIGR04222">
    <property type="entry name" value="near_uncomplex"/>
    <property type="match status" value="1"/>
</dbReference>
<protein>
    <recommendedName>
        <fullName evidence="5">TIGR04222 domain-containing membrane protein</fullName>
    </recommendedName>
</protein>
<reference evidence="3" key="1">
    <citation type="submission" date="2021-01" db="EMBL/GenBank/DDBJ databases">
        <title>Whole genome shotgun sequence of Virgisporangium ochraceum NBRC 16418.</title>
        <authorList>
            <person name="Komaki H."/>
            <person name="Tamura T."/>
        </authorList>
    </citation>
    <scope>NUCLEOTIDE SEQUENCE</scope>
    <source>
        <strain evidence="3">NBRC 16418</strain>
    </source>
</reference>
<feature type="region of interest" description="Disordered" evidence="1">
    <location>
        <begin position="258"/>
        <end position="279"/>
    </location>
</feature>
<evidence type="ECO:0000256" key="1">
    <source>
        <dbReference type="SAM" id="MobiDB-lite"/>
    </source>
</evidence>
<keyword evidence="2" id="KW-0812">Transmembrane</keyword>